<evidence type="ECO:0000256" key="5">
    <source>
        <dbReference type="PROSITE-ProRule" id="PRU01023"/>
    </source>
</evidence>
<dbReference type="InterPro" id="IPR001678">
    <property type="entry name" value="MeTrfase_RsmB-F_NOP2_dom"/>
</dbReference>
<keyword evidence="3 5" id="KW-0949">S-adenosyl-L-methionine</keyword>
<dbReference type="Proteomes" id="UP001224775">
    <property type="component" value="Unassembled WGS sequence"/>
</dbReference>
<feature type="active site" description="Nucleophile" evidence="5">
    <location>
        <position position="556"/>
    </location>
</feature>
<evidence type="ECO:0000256" key="6">
    <source>
        <dbReference type="SAM" id="MobiDB-lite"/>
    </source>
</evidence>
<evidence type="ECO:0000256" key="3">
    <source>
        <dbReference type="ARBA" id="ARBA00022691"/>
    </source>
</evidence>
<dbReference type="EMBL" id="JATAAI010000011">
    <property type="protein sequence ID" value="KAK1742241.1"/>
    <property type="molecule type" value="Genomic_DNA"/>
</dbReference>
<evidence type="ECO:0000313" key="9">
    <source>
        <dbReference type="Proteomes" id="UP001224775"/>
    </source>
</evidence>
<dbReference type="InterPro" id="IPR023267">
    <property type="entry name" value="RCMT"/>
</dbReference>
<keyword evidence="2 5" id="KW-0808">Transferase</keyword>
<feature type="domain" description="SAM-dependent MTase RsmB/NOP-type" evidence="7">
    <location>
        <begin position="265"/>
        <end position="623"/>
    </location>
</feature>
<name>A0AAD9DC91_9STRA</name>
<dbReference type="PANTHER" id="PTHR22807:SF30">
    <property type="entry name" value="28S RRNA (CYTOSINE(4447)-C(5))-METHYLTRANSFERASE-RELATED"/>
    <property type="match status" value="1"/>
</dbReference>
<keyword evidence="9" id="KW-1185">Reference proteome</keyword>
<dbReference type="PROSITE" id="PS51686">
    <property type="entry name" value="SAM_MT_RSMB_NOP"/>
    <property type="match status" value="1"/>
</dbReference>
<feature type="region of interest" description="Disordered" evidence="6">
    <location>
        <begin position="111"/>
        <end position="131"/>
    </location>
</feature>
<dbReference type="GO" id="GO:0070475">
    <property type="term" value="P:rRNA base methylation"/>
    <property type="evidence" value="ECO:0007669"/>
    <property type="project" value="TreeGrafter"/>
</dbReference>
<evidence type="ECO:0000313" key="8">
    <source>
        <dbReference type="EMBL" id="KAK1742241.1"/>
    </source>
</evidence>
<feature type="binding site" evidence="5">
    <location>
        <position position="443"/>
    </location>
    <ligand>
        <name>S-adenosyl-L-methionine</name>
        <dbReference type="ChEBI" id="CHEBI:59789"/>
    </ligand>
</feature>
<protein>
    <submittedName>
        <fullName evidence="8">RsmB/NOP family RNA methyltransferase</fullName>
        <ecNumber evidence="8">2.1.1.-</ecNumber>
    </submittedName>
</protein>
<dbReference type="GO" id="GO:0005730">
    <property type="term" value="C:nucleolus"/>
    <property type="evidence" value="ECO:0007669"/>
    <property type="project" value="TreeGrafter"/>
</dbReference>
<dbReference type="Gene3D" id="3.40.50.150">
    <property type="entry name" value="Vaccinia Virus protein VP39"/>
    <property type="match status" value="1"/>
</dbReference>
<evidence type="ECO:0000256" key="2">
    <source>
        <dbReference type="ARBA" id="ARBA00022679"/>
    </source>
</evidence>
<dbReference type="GO" id="GO:0000470">
    <property type="term" value="P:maturation of LSU-rRNA"/>
    <property type="evidence" value="ECO:0007669"/>
    <property type="project" value="TreeGrafter"/>
</dbReference>
<evidence type="ECO:0000256" key="1">
    <source>
        <dbReference type="ARBA" id="ARBA00022603"/>
    </source>
</evidence>
<dbReference type="SUPFAM" id="SSF53335">
    <property type="entry name" value="S-adenosyl-L-methionine-dependent methyltransferases"/>
    <property type="match status" value="1"/>
</dbReference>
<dbReference type="InterPro" id="IPR049560">
    <property type="entry name" value="MeTrfase_RsmB-F_NOP2_cat"/>
</dbReference>
<comment type="similarity">
    <text evidence="5">Belongs to the class I-like SAM-binding methyltransferase superfamily. RsmB/NOP family.</text>
</comment>
<dbReference type="AlphaFoldDB" id="A0AAD9DC91"/>
<keyword evidence="1 5" id="KW-0489">Methyltransferase</keyword>
<dbReference type="GO" id="GO:0003723">
    <property type="term" value="F:RNA binding"/>
    <property type="evidence" value="ECO:0007669"/>
    <property type="project" value="UniProtKB-UniRule"/>
</dbReference>
<sequence>MMLSSPMRSARVTLIAIIVLPAAILKLVCSFQSRYINLHITPHSKRSLRSVSININCRHNKEDCDWDIELQQEAATALLPVFFPEHTDGNLTSIKPITAENALKRLLRKKYSQRRQNNQTNNATIDQNKSMDESRGRLAELILGTSVMRLRHFVVASASASNGNSTFPLPYPLNHTELSPHFNDKQICEFTSCSAEEKISMCEIMVAEHAKYIVSKDSTQQLESIQSLLGSSDDPALILAIEHSIPLFLASSLLSQYGYDTAKQLCSLMNKPGPITIRKNAIQFKGTDDELCKWLLENDGVESLPMKDIQNRQNLNTCYDLDELKRCKGNGRVMGQLTSPVGCICINPPIDGKGRKKLPKSIWSMSSYQKGFFEVQDAGSQCIVAALSLDHPSMSDSISILDYCAGNGGKTFAISSAVFGRKIDSESDEYGDTTAVANIVSHDVVDERLRQIKGSLSRVGFDLDKATGIAECIQDNLRCTLQTADLAELSDSDTLFDAVLVDAPCSSSGVLRRRPSQRWSMSKEDTLQSLPNLQLEIIQKAASFVKEGGVLVYATCSLLEEENEDVARSFERSEVFRNGGFVPWPFSEDGFSEGGTHRGADHEITLLPSEWNDGFFFARYKKG</sequence>
<gene>
    <name evidence="8" type="ORF">QTG54_006806</name>
</gene>
<proteinExistence type="inferred from homology"/>
<dbReference type="PRINTS" id="PR02008">
    <property type="entry name" value="RCMTFAMILY"/>
</dbReference>
<feature type="binding site" evidence="5">
    <location>
        <position position="475"/>
    </location>
    <ligand>
        <name>S-adenosyl-L-methionine</name>
        <dbReference type="ChEBI" id="CHEBI:59789"/>
    </ligand>
</feature>
<accession>A0AAD9DC91</accession>
<dbReference type="PANTHER" id="PTHR22807">
    <property type="entry name" value="NOP2 YEAST -RELATED NOL1/NOP2/FMU SUN DOMAIN-CONTAINING"/>
    <property type="match status" value="1"/>
</dbReference>
<feature type="binding site" evidence="5">
    <location>
        <position position="502"/>
    </location>
    <ligand>
        <name>S-adenosyl-L-methionine</name>
        <dbReference type="ChEBI" id="CHEBI:59789"/>
    </ligand>
</feature>
<reference evidence="8" key="1">
    <citation type="submission" date="2023-06" db="EMBL/GenBank/DDBJ databases">
        <title>Survivors Of The Sea: Transcriptome response of Skeletonema marinoi to long-term dormancy.</title>
        <authorList>
            <person name="Pinder M.I.M."/>
            <person name="Kourtchenko O."/>
            <person name="Robertson E.K."/>
            <person name="Larsson T."/>
            <person name="Maumus F."/>
            <person name="Osuna-Cruz C.M."/>
            <person name="Vancaester E."/>
            <person name="Stenow R."/>
            <person name="Vandepoele K."/>
            <person name="Ploug H."/>
            <person name="Bruchert V."/>
            <person name="Godhe A."/>
            <person name="Topel M."/>
        </authorList>
    </citation>
    <scope>NUCLEOTIDE SEQUENCE</scope>
    <source>
        <strain evidence="8">R05AC</strain>
    </source>
</reference>
<organism evidence="8 9">
    <name type="scientific">Skeletonema marinoi</name>
    <dbReference type="NCBI Taxonomy" id="267567"/>
    <lineage>
        <taxon>Eukaryota</taxon>
        <taxon>Sar</taxon>
        <taxon>Stramenopiles</taxon>
        <taxon>Ochrophyta</taxon>
        <taxon>Bacillariophyta</taxon>
        <taxon>Coscinodiscophyceae</taxon>
        <taxon>Thalassiosirophycidae</taxon>
        <taxon>Thalassiosirales</taxon>
        <taxon>Skeletonemataceae</taxon>
        <taxon>Skeletonema</taxon>
        <taxon>Skeletonema marinoi-dohrnii complex</taxon>
    </lineage>
</organism>
<dbReference type="InterPro" id="IPR029063">
    <property type="entry name" value="SAM-dependent_MTases_sf"/>
</dbReference>
<comment type="caution">
    <text evidence="5">Lacks conserved residue(s) required for the propagation of feature annotation.</text>
</comment>
<dbReference type="EC" id="2.1.1.-" evidence="8"/>
<evidence type="ECO:0000259" key="7">
    <source>
        <dbReference type="PROSITE" id="PS51686"/>
    </source>
</evidence>
<comment type="caution">
    <text evidence="8">The sequence shown here is derived from an EMBL/GenBank/DDBJ whole genome shotgun (WGS) entry which is preliminary data.</text>
</comment>
<dbReference type="Pfam" id="PF01189">
    <property type="entry name" value="Methyltr_RsmB-F"/>
    <property type="match status" value="1"/>
</dbReference>
<evidence type="ECO:0000256" key="4">
    <source>
        <dbReference type="ARBA" id="ARBA00022884"/>
    </source>
</evidence>
<keyword evidence="4 5" id="KW-0694">RNA-binding</keyword>
<dbReference type="GO" id="GO:0009383">
    <property type="term" value="F:rRNA (cytosine-C5-)-methyltransferase activity"/>
    <property type="evidence" value="ECO:0007669"/>
    <property type="project" value="TreeGrafter"/>
</dbReference>